<protein>
    <recommendedName>
        <fullName evidence="4">M-phase phosphoprotein 6</fullName>
    </recommendedName>
</protein>
<dbReference type="EMBL" id="LGRX02016738">
    <property type="protein sequence ID" value="KAK3261686.1"/>
    <property type="molecule type" value="Genomic_DNA"/>
</dbReference>
<evidence type="ECO:0000256" key="1">
    <source>
        <dbReference type="SAM" id="MobiDB-lite"/>
    </source>
</evidence>
<dbReference type="GO" id="GO:0000460">
    <property type="term" value="P:maturation of 5.8S rRNA"/>
    <property type="evidence" value="ECO:0007669"/>
    <property type="project" value="TreeGrafter"/>
</dbReference>
<reference evidence="2 3" key="1">
    <citation type="journal article" date="2015" name="Genome Biol. Evol.">
        <title>Comparative Genomics of a Bacterivorous Green Alga Reveals Evolutionary Causalities and Consequences of Phago-Mixotrophic Mode of Nutrition.</title>
        <authorList>
            <person name="Burns J.A."/>
            <person name="Paasch A."/>
            <person name="Narechania A."/>
            <person name="Kim E."/>
        </authorList>
    </citation>
    <scope>NUCLEOTIDE SEQUENCE [LARGE SCALE GENOMIC DNA]</scope>
    <source>
        <strain evidence="2 3">PLY_AMNH</strain>
    </source>
</reference>
<dbReference type="InterPro" id="IPR019324">
    <property type="entry name" value="MPP6"/>
</dbReference>
<feature type="region of interest" description="Disordered" evidence="1">
    <location>
        <begin position="1"/>
        <end position="46"/>
    </location>
</feature>
<organism evidence="2 3">
    <name type="scientific">Cymbomonas tetramitiformis</name>
    <dbReference type="NCBI Taxonomy" id="36881"/>
    <lineage>
        <taxon>Eukaryota</taxon>
        <taxon>Viridiplantae</taxon>
        <taxon>Chlorophyta</taxon>
        <taxon>Pyramimonadophyceae</taxon>
        <taxon>Pyramimonadales</taxon>
        <taxon>Pyramimonadaceae</taxon>
        <taxon>Cymbomonas</taxon>
    </lineage>
</organism>
<dbReference type="Pfam" id="PF10175">
    <property type="entry name" value="MPP6"/>
    <property type="match status" value="1"/>
</dbReference>
<gene>
    <name evidence="2" type="ORF">CYMTET_29419</name>
</gene>
<accession>A0AAE0FKW0</accession>
<evidence type="ECO:0000313" key="3">
    <source>
        <dbReference type="Proteomes" id="UP001190700"/>
    </source>
</evidence>
<evidence type="ECO:0000313" key="2">
    <source>
        <dbReference type="EMBL" id="KAK3261686.1"/>
    </source>
</evidence>
<feature type="compositionally biased region" description="Basic and acidic residues" evidence="1">
    <location>
        <begin position="20"/>
        <end position="45"/>
    </location>
</feature>
<comment type="caution">
    <text evidence="2">The sequence shown here is derived from an EMBL/GenBank/DDBJ whole genome shotgun (WGS) entry which is preliminary data.</text>
</comment>
<dbReference type="PANTHER" id="PTHR13582">
    <property type="entry name" value="M-PHASE PHOSPHOPROTEIN 6"/>
    <property type="match status" value="1"/>
</dbReference>
<dbReference type="PANTHER" id="PTHR13582:SF0">
    <property type="entry name" value="M-PHASE PHOSPHOPROTEIN 6"/>
    <property type="match status" value="1"/>
</dbReference>
<evidence type="ECO:0008006" key="4">
    <source>
        <dbReference type="Google" id="ProtNLM"/>
    </source>
</evidence>
<feature type="compositionally biased region" description="Polar residues" evidence="1">
    <location>
        <begin position="1"/>
        <end position="12"/>
    </location>
</feature>
<sequence>MTSAQKNFSSTLMGLKFMQRSKEKAKRQEVEEKKEEKDAEAHWETKTQQSAVNCLVIMESAPKPAAALGRLSFNNFNPVIERLAAEQRELMPKSKAKATPSKESTVSDEAMAQR</sequence>
<keyword evidence="3" id="KW-1185">Reference proteome</keyword>
<name>A0AAE0FKW0_9CHLO</name>
<proteinExistence type="predicted"/>
<dbReference type="Proteomes" id="UP001190700">
    <property type="component" value="Unassembled WGS sequence"/>
</dbReference>
<dbReference type="AlphaFoldDB" id="A0AAE0FKW0"/>
<feature type="region of interest" description="Disordered" evidence="1">
    <location>
        <begin position="87"/>
        <end position="114"/>
    </location>
</feature>